<dbReference type="EMBL" id="JAGPUO010000038">
    <property type="protein sequence ID" value="KAG5654995.1"/>
    <property type="molecule type" value="Genomic_DNA"/>
</dbReference>
<dbReference type="AlphaFoldDB" id="A0A9P7GTB0"/>
<evidence type="ECO:0000256" key="1">
    <source>
        <dbReference type="SAM" id="MobiDB-lite"/>
    </source>
</evidence>
<reference evidence="2" key="1">
    <citation type="submission" date="2021-04" db="EMBL/GenBank/DDBJ databases">
        <title>Draft genome of Fusarium avenaceum strain F156N33, isolated from an atmospheric sample in Virginia.</title>
        <authorList>
            <person name="Yang S."/>
            <person name="Vinatzer B.A."/>
            <person name="Coleman J."/>
        </authorList>
    </citation>
    <scope>NUCLEOTIDE SEQUENCE</scope>
    <source>
        <strain evidence="2">F156N33</strain>
    </source>
</reference>
<dbReference type="Proteomes" id="UP000782241">
    <property type="component" value="Unassembled WGS sequence"/>
</dbReference>
<feature type="compositionally biased region" description="Polar residues" evidence="1">
    <location>
        <begin position="97"/>
        <end position="108"/>
    </location>
</feature>
<evidence type="ECO:0000313" key="2">
    <source>
        <dbReference type="EMBL" id="KAG5654995.1"/>
    </source>
</evidence>
<gene>
    <name evidence="2" type="ORF">KAF25_002898</name>
</gene>
<keyword evidence="3" id="KW-1185">Reference proteome</keyword>
<organism evidence="2 3">
    <name type="scientific">Fusarium avenaceum</name>
    <dbReference type="NCBI Taxonomy" id="40199"/>
    <lineage>
        <taxon>Eukaryota</taxon>
        <taxon>Fungi</taxon>
        <taxon>Dikarya</taxon>
        <taxon>Ascomycota</taxon>
        <taxon>Pezizomycotina</taxon>
        <taxon>Sordariomycetes</taxon>
        <taxon>Hypocreomycetidae</taxon>
        <taxon>Hypocreales</taxon>
        <taxon>Nectriaceae</taxon>
        <taxon>Fusarium</taxon>
        <taxon>Fusarium tricinctum species complex</taxon>
    </lineage>
</organism>
<accession>A0A9P7GTB0</accession>
<sequence>MDVVCCKLIISSWRQRQRHIVPGDDTKHLRIVRLGTAFGHRRVADWPVGSVTSHTLLDCSIPPVKRITTDCDLFHIPRLMSSSSAFPSPRLLHSKTCARSGSPRSATTAPAFPA</sequence>
<comment type="caution">
    <text evidence="2">The sequence shown here is derived from an EMBL/GenBank/DDBJ whole genome shotgun (WGS) entry which is preliminary data.</text>
</comment>
<name>A0A9P7GTB0_9HYPO</name>
<evidence type="ECO:0000313" key="3">
    <source>
        <dbReference type="Proteomes" id="UP000782241"/>
    </source>
</evidence>
<protein>
    <submittedName>
        <fullName evidence="2">Uncharacterized protein</fullName>
    </submittedName>
</protein>
<proteinExistence type="predicted"/>
<feature type="region of interest" description="Disordered" evidence="1">
    <location>
        <begin position="94"/>
        <end position="114"/>
    </location>
</feature>